<keyword evidence="7" id="KW-0677">Repeat</keyword>
<dbReference type="GO" id="GO:0043021">
    <property type="term" value="F:ribonucleoprotein complex binding"/>
    <property type="evidence" value="ECO:0007669"/>
    <property type="project" value="TreeGrafter"/>
</dbReference>
<dbReference type="GO" id="GO:0000380">
    <property type="term" value="P:alternative mRNA splicing, via spliceosome"/>
    <property type="evidence" value="ECO:0007669"/>
    <property type="project" value="TreeGrafter"/>
</dbReference>
<evidence type="ECO:0000259" key="16">
    <source>
        <dbReference type="PROSITE" id="PS50020"/>
    </source>
</evidence>
<dbReference type="Gene3D" id="2.20.70.10">
    <property type="match status" value="1"/>
</dbReference>
<comment type="caution">
    <text evidence="17">The sequence shown here is derived from an EMBL/GenBank/DDBJ whole genome shotgun (WGS) entry which is preliminary data.</text>
</comment>
<dbReference type="SUPFAM" id="SSF51045">
    <property type="entry name" value="WW domain"/>
    <property type="match status" value="1"/>
</dbReference>
<dbReference type="SMART" id="SM00456">
    <property type="entry name" value="WW"/>
    <property type="match status" value="1"/>
</dbReference>
<evidence type="ECO:0000256" key="5">
    <source>
        <dbReference type="ARBA" id="ARBA00022588"/>
    </source>
</evidence>
<evidence type="ECO:0000256" key="12">
    <source>
        <dbReference type="ARBA" id="ARBA00023242"/>
    </source>
</evidence>
<evidence type="ECO:0000256" key="9">
    <source>
        <dbReference type="ARBA" id="ARBA00023015"/>
    </source>
</evidence>
<keyword evidence="8" id="KW-0391">Immunity</keyword>
<dbReference type="GO" id="GO:0016607">
    <property type="term" value="C:nuclear speck"/>
    <property type="evidence" value="ECO:0007669"/>
    <property type="project" value="UniProtKB-SubCell"/>
</dbReference>
<keyword evidence="12" id="KW-0539">Nucleus</keyword>
<dbReference type="CDD" id="cd00201">
    <property type="entry name" value="WW"/>
    <property type="match status" value="1"/>
</dbReference>
<keyword evidence="11" id="KW-0508">mRNA splicing</keyword>
<evidence type="ECO:0000256" key="14">
    <source>
        <dbReference type="ARBA" id="ARBA00046362"/>
    </source>
</evidence>
<dbReference type="PANTHER" id="PTHR21737">
    <property type="entry name" value="POLYGLUTAMINE BINDING PROTEIN 1/MARVEL MEMBRANE-ASSOCIATING DOMAIN CONTAINING 3"/>
    <property type="match status" value="1"/>
</dbReference>
<proteinExistence type="predicted"/>
<dbReference type="Proteomes" id="UP000593567">
    <property type="component" value="Unassembled WGS sequence"/>
</dbReference>
<gene>
    <name evidence="17" type="ORF">EB796_002835</name>
</gene>
<accession>A0A7J7KKN9</accession>
<name>A0A7J7KKN9_BUGNE</name>
<evidence type="ECO:0000313" key="17">
    <source>
        <dbReference type="EMBL" id="KAF6038857.1"/>
    </source>
</evidence>
<evidence type="ECO:0000256" key="4">
    <source>
        <dbReference type="ARBA" id="ARBA00022553"/>
    </source>
</evidence>
<evidence type="ECO:0000256" key="3">
    <source>
        <dbReference type="ARBA" id="ARBA00021117"/>
    </source>
</evidence>
<evidence type="ECO:0000256" key="15">
    <source>
        <dbReference type="SAM" id="MobiDB-lite"/>
    </source>
</evidence>
<dbReference type="GO" id="GO:0045087">
    <property type="term" value="P:innate immune response"/>
    <property type="evidence" value="ECO:0007669"/>
    <property type="project" value="UniProtKB-KW"/>
</dbReference>
<feature type="region of interest" description="Disordered" evidence="15">
    <location>
        <begin position="153"/>
        <end position="250"/>
    </location>
</feature>
<dbReference type="AlphaFoldDB" id="A0A7J7KKN9"/>
<feature type="domain" description="WW" evidence="16">
    <location>
        <begin position="103"/>
        <end position="137"/>
    </location>
</feature>
<sequence length="250" mass="28358">MPLPAALLARLKNRGIVHQDSEQVEEVFAESYDDKDQNEAMDTQPQVPEEDFSVKVVYEVADCPNKANRHHECIEFCKESFGLKPFEHRVSDERKRLRMLKKYPLPVGWTEVGDPESSRCYYWNAETDKVSWLPPQHPRAKITVSAEKLQSHLRTSSVQEAGLKTSERRKPVSVSIKEPKRKAGRLAERHEELDPMDPASYSEVERGSWSTGLKADTKTGVDTTANGPLFQQRPYPSPGDILRAQSAGQK</sequence>
<evidence type="ECO:0000256" key="13">
    <source>
        <dbReference type="ARBA" id="ARBA00042167"/>
    </source>
</evidence>
<keyword evidence="5" id="KW-0399">Innate immunity</keyword>
<keyword evidence="18" id="KW-1185">Reference proteome</keyword>
<dbReference type="InterPro" id="IPR036020">
    <property type="entry name" value="WW_dom_sf"/>
</dbReference>
<evidence type="ECO:0000256" key="8">
    <source>
        <dbReference type="ARBA" id="ARBA00022859"/>
    </source>
</evidence>
<evidence type="ECO:0000313" key="18">
    <source>
        <dbReference type="Proteomes" id="UP000593567"/>
    </source>
</evidence>
<dbReference type="Pfam" id="PF00397">
    <property type="entry name" value="WW"/>
    <property type="match status" value="1"/>
</dbReference>
<evidence type="ECO:0000256" key="1">
    <source>
        <dbReference type="ARBA" id="ARBA00004324"/>
    </source>
</evidence>
<protein>
    <recommendedName>
        <fullName evidence="3">Polyglutamine-binding protein 1</fullName>
    </recommendedName>
    <alternativeName>
        <fullName evidence="13">Polyglutamine tract-binding protein 1</fullName>
    </alternativeName>
</protein>
<dbReference type="Gene3D" id="3.40.30.10">
    <property type="entry name" value="Glutaredoxin"/>
    <property type="match status" value="1"/>
</dbReference>
<comment type="subunit">
    <text evidence="14">Interacts with POU3F2/Brn-2, ATXN1, TXNL4A, HTT and AR. Interaction with ATXN1 correlates positively with the length of the polyglutamine tract. Interacts with RNA polymerase II large subunit in a phosphorylation-dependent manner. Forms a ternary complex with ATXN1 mutant and phosphorylated RNA polymerase II. Interacts (via C-terminus) with TXNL4A and CD2BP2. Interacts (via WW domain) with ATN1 and SF3B1, and may interact with additional splice factors. Interacts (via WW domain) with WBP11; Leading to reduce interaction between PQBP1 and TXNL4A. Interacts with CAPRIN1. Interacts with DDX1. Interacts with SFPQ. Interacts with KHSRP.</text>
</comment>
<organism evidence="17 18">
    <name type="scientific">Bugula neritina</name>
    <name type="common">Brown bryozoan</name>
    <name type="synonym">Sertularia neritina</name>
    <dbReference type="NCBI Taxonomy" id="10212"/>
    <lineage>
        <taxon>Eukaryota</taxon>
        <taxon>Metazoa</taxon>
        <taxon>Spiralia</taxon>
        <taxon>Lophotrochozoa</taxon>
        <taxon>Bryozoa</taxon>
        <taxon>Gymnolaemata</taxon>
        <taxon>Cheilostomatida</taxon>
        <taxon>Flustrina</taxon>
        <taxon>Buguloidea</taxon>
        <taxon>Bugulidae</taxon>
        <taxon>Bugula</taxon>
    </lineage>
</organism>
<evidence type="ECO:0000256" key="10">
    <source>
        <dbReference type="ARBA" id="ARBA00023163"/>
    </source>
</evidence>
<evidence type="ECO:0000256" key="11">
    <source>
        <dbReference type="ARBA" id="ARBA00023187"/>
    </source>
</evidence>
<dbReference type="GO" id="GO:0005737">
    <property type="term" value="C:cytoplasm"/>
    <property type="evidence" value="ECO:0007669"/>
    <property type="project" value="TreeGrafter"/>
</dbReference>
<dbReference type="InterPro" id="IPR001202">
    <property type="entry name" value="WW_dom"/>
</dbReference>
<keyword evidence="4" id="KW-0597">Phosphoprotein</keyword>
<evidence type="ECO:0000256" key="7">
    <source>
        <dbReference type="ARBA" id="ARBA00022737"/>
    </source>
</evidence>
<keyword evidence="9" id="KW-0805">Transcription regulation</keyword>
<comment type="subcellular location">
    <subcellularLocation>
        <location evidence="2">Cytoplasmic granule</location>
    </subcellularLocation>
    <subcellularLocation>
        <location evidence="1">Nucleus speckle</location>
    </subcellularLocation>
</comment>
<reference evidence="17" key="1">
    <citation type="submission" date="2020-06" db="EMBL/GenBank/DDBJ databases">
        <title>Draft genome of Bugula neritina, a colonial animal packing powerful symbionts and potential medicines.</title>
        <authorList>
            <person name="Rayko M."/>
        </authorList>
    </citation>
    <scope>NUCLEOTIDE SEQUENCE [LARGE SCALE GENOMIC DNA]</scope>
    <source>
        <strain evidence="17">Kwan_BN1</strain>
    </source>
</reference>
<evidence type="ECO:0000256" key="2">
    <source>
        <dbReference type="ARBA" id="ARBA00004463"/>
    </source>
</evidence>
<keyword evidence="6" id="KW-0507">mRNA processing</keyword>
<keyword evidence="10" id="KW-0804">Transcription</keyword>
<dbReference type="PANTHER" id="PTHR21737:SF3">
    <property type="entry name" value="POLYGLUTAMINE-BINDING PROTEIN 1"/>
    <property type="match status" value="1"/>
</dbReference>
<dbReference type="PROSITE" id="PS50020">
    <property type="entry name" value="WW_DOMAIN_2"/>
    <property type="match status" value="1"/>
</dbReference>
<dbReference type="OrthoDB" id="42462at2759"/>
<evidence type="ECO:0000256" key="6">
    <source>
        <dbReference type="ARBA" id="ARBA00022664"/>
    </source>
</evidence>
<dbReference type="EMBL" id="VXIV02000339">
    <property type="protein sequence ID" value="KAF6038857.1"/>
    <property type="molecule type" value="Genomic_DNA"/>
</dbReference>